<dbReference type="GO" id="GO:0005524">
    <property type="term" value="F:ATP binding"/>
    <property type="evidence" value="ECO:0007669"/>
    <property type="project" value="UniProtKB-KW"/>
</dbReference>
<accession>A0A345ZUY1</accession>
<dbReference type="Proteomes" id="UP000254889">
    <property type="component" value="Chromosome"/>
</dbReference>
<dbReference type="OrthoDB" id="9803968at2"/>
<dbReference type="PROSITE" id="PS00455">
    <property type="entry name" value="AMP_BINDING"/>
    <property type="match status" value="1"/>
</dbReference>
<dbReference type="Gene3D" id="3.30.300.30">
    <property type="match status" value="1"/>
</dbReference>
<comment type="catalytic activity">
    <reaction evidence="3">
        <text>a long-chain fatty acid + ATP + CoA = a long-chain fatty acyl-CoA + AMP + diphosphate</text>
        <dbReference type="Rhea" id="RHEA:15421"/>
        <dbReference type="ChEBI" id="CHEBI:30616"/>
        <dbReference type="ChEBI" id="CHEBI:33019"/>
        <dbReference type="ChEBI" id="CHEBI:57287"/>
        <dbReference type="ChEBI" id="CHEBI:57560"/>
        <dbReference type="ChEBI" id="CHEBI:83139"/>
        <dbReference type="ChEBI" id="CHEBI:456215"/>
        <dbReference type="EC" id="6.2.1.3"/>
    </reaction>
    <physiologicalReaction direction="left-to-right" evidence="3">
        <dbReference type="Rhea" id="RHEA:15422"/>
    </physiologicalReaction>
</comment>
<proteinExistence type="predicted"/>
<keyword evidence="2" id="KW-0067">ATP-binding</keyword>
<dbReference type="SUPFAM" id="SSF56801">
    <property type="entry name" value="Acetyl-CoA synthetase-like"/>
    <property type="match status" value="1"/>
</dbReference>
<dbReference type="KEGG" id="ptaw:DW352_09535"/>
<dbReference type="Pfam" id="PF00501">
    <property type="entry name" value="AMP-binding"/>
    <property type="match status" value="1"/>
</dbReference>
<dbReference type="PANTHER" id="PTHR43272">
    <property type="entry name" value="LONG-CHAIN-FATTY-ACID--COA LIGASE"/>
    <property type="match status" value="1"/>
</dbReference>
<evidence type="ECO:0000256" key="3">
    <source>
        <dbReference type="ARBA" id="ARBA00024484"/>
    </source>
</evidence>
<organism evidence="5 6">
    <name type="scientific">Pseudolabrys taiwanensis</name>
    <dbReference type="NCBI Taxonomy" id="331696"/>
    <lineage>
        <taxon>Bacteria</taxon>
        <taxon>Pseudomonadati</taxon>
        <taxon>Pseudomonadota</taxon>
        <taxon>Alphaproteobacteria</taxon>
        <taxon>Hyphomicrobiales</taxon>
        <taxon>Xanthobacteraceae</taxon>
        <taxon>Pseudolabrys</taxon>
    </lineage>
</organism>
<protein>
    <submittedName>
        <fullName evidence="5">Long-chain fatty acid--CoA ligase</fullName>
    </submittedName>
</protein>
<dbReference type="GO" id="GO:0004467">
    <property type="term" value="F:long-chain fatty acid-CoA ligase activity"/>
    <property type="evidence" value="ECO:0007669"/>
    <property type="project" value="UniProtKB-EC"/>
</dbReference>
<dbReference type="AlphaFoldDB" id="A0A345ZUY1"/>
<evidence type="ECO:0000313" key="6">
    <source>
        <dbReference type="Proteomes" id="UP000254889"/>
    </source>
</evidence>
<keyword evidence="5" id="KW-0436">Ligase</keyword>
<keyword evidence="6" id="KW-1185">Reference proteome</keyword>
<feature type="domain" description="AMP-dependent synthetase/ligase" evidence="4">
    <location>
        <begin position="23"/>
        <end position="438"/>
    </location>
</feature>
<dbReference type="EMBL" id="CP031417">
    <property type="protein sequence ID" value="AXK80728.1"/>
    <property type="molecule type" value="Genomic_DNA"/>
</dbReference>
<evidence type="ECO:0000256" key="2">
    <source>
        <dbReference type="ARBA" id="ARBA00022840"/>
    </source>
</evidence>
<dbReference type="Pfam" id="PF23562">
    <property type="entry name" value="AMP-binding_C_3"/>
    <property type="match status" value="1"/>
</dbReference>
<dbReference type="RefSeq" id="WP_115690652.1">
    <property type="nucleotide sequence ID" value="NZ_CP031417.1"/>
</dbReference>
<keyword evidence="1" id="KW-0547">Nucleotide-binding</keyword>
<dbReference type="InterPro" id="IPR042099">
    <property type="entry name" value="ANL_N_sf"/>
</dbReference>
<dbReference type="Gene3D" id="3.40.50.12780">
    <property type="entry name" value="N-terminal domain of ligase-like"/>
    <property type="match status" value="1"/>
</dbReference>
<evidence type="ECO:0000313" key="5">
    <source>
        <dbReference type="EMBL" id="AXK80728.1"/>
    </source>
</evidence>
<dbReference type="InterPro" id="IPR000873">
    <property type="entry name" value="AMP-dep_synth/lig_dom"/>
</dbReference>
<reference evidence="5 6" key="1">
    <citation type="submission" date="2018-07" db="EMBL/GenBank/DDBJ databases">
        <authorList>
            <person name="Quirk P.G."/>
            <person name="Krulwich T.A."/>
        </authorList>
    </citation>
    <scope>NUCLEOTIDE SEQUENCE [LARGE SCALE GENOMIC DNA]</scope>
    <source>
        <strain evidence="5 6">CC-BB4</strain>
    </source>
</reference>
<sequence>MTASKTVDRERLRRTTALHLLCERARTLPDSVAFRSKHFGIYRERRWPDYARLVAHTARALQALGIRKGERLAIMGDVCEEWMICDLAAQALGAIVYGIYPTASASEVEYQMRDGGACVFIAEDQEYVDRILPMADKLPDLRAIVVLDDSAMFGYAHDKLHRFDAMLAATQQPGLAWLEALIADLKPEDPAFIVYTSGTTGHPKGALVTHGRHLAATDTVLTHYPTLCEKPHRTVVYLPMCHVLGRDVAITLPLMSRLVPHFGEDPEDMATTFFEVAPTALFTVPRYLQKFASHVLVGMLNSSKMKRATYDLAMRFARAHTKRRWAGKATPAQEALYRVVQAAVFKPILNKLGFDRLELVVSGGAALPAETMALWHMYGVNLVEMYGQTEEAGGIVAGQRGPFPRPGNVGSVVDGLELRLGGEGEIQVRGPDLFEGYWHNDDATRAVKGDDGWLRTGDIGEWRDGALRLVDRARDFIVTAGGKTISPSFIENVLRASPYVAEAVVFGHGRKYLTAIVEIDFDTVADWARANDVAYTGFTSLAAHPRVEALIKAEIDRGNGELARVEQIKSFRILPKALDPEDENEPVTPTRKVKRNLMYERFKALVDGMYDDSEERLIAASTGQALAG</sequence>
<name>A0A345ZUY1_9HYPH</name>
<gene>
    <name evidence="5" type="ORF">DW352_09535</name>
</gene>
<evidence type="ECO:0000256" key="1">
    <source>
        <dbReference type="ARBA" id="ARBA00022741"/>
    </source>
</evidence>
<dbReference type="GO" id="GO:0016020">
    <property type="term" value="C:membrane"/>
    <property type="evidence" value="ECO:0007669"/>
    <property type="project" value="TreeGrafter"/>
</dbReference>
<dbReference type="InterPro" id="IPR020845">
    <property type="entry name" value="AMP-binding_CS"/>
</dbReference>
<dbReference type="InterPro" id="IPR045851">
    <property type="entry name" value="AMP-bd_C_sf"/>
</dbReference>
<dbReference type="PANTHER" id="PTHR43272:SF33">
    <property type="entry name" value="AMP-BINDING DOMAIN-CONTAINING PROTEIN-RELATED"/>
    <property type="match status" value="1"/>
</dbReference>
<evidence type="ECO:0000259" key="4">
    <source>
        <dbReference type="Pfam" id="PF00501"/>
    </source>
</evidence>